<organism evidence="1 2">
    <name type="scientific">Haemonchus contortus</name>
    <name type="common">Barber pole worm</name>
    <dbReference type="NCBI Taxonomy" id="6289"/>
    <lineage>
        <taxon>Eukaryota</taxon>
        <taxon>Metazoa</taxon>
        <taxon>Ecdysozoa</taxon>
        <taxon>Nematoda</taxon>
        <taxon>Chromadorea</taxon>
        <taxon>Rhabditida</taxon>
        <taxon>Rhabditina</taxon>
        <taxon>Rhabditomorpha</taxon>
        <taxon>Strongyloidea</taxon>
        <taxon>Trichostrongylidae</taxon>
        <taxon>Haemonchus</taxon>
    </lineage>
</organism>
<sequence>MVVNDVLPWAQQNMPDGWILQQENDLKHTSGIVKAAFDEQNVRLLHWPSQSSDLNPIEQEWEEPGRLCSKRTTKNKDEKFAQLRVSTREIHQRLGGHHSVIYRTIKRFRQLGTEDDRSGRVRRATVATTEGNEEGAVKGAVQKIWEQTTFRVLFTEEKLFTVEQGVSKRNDRVYAVSNPHATVGRSSHLASATVFTEILADGKTPQWFVPGGTKQDGAPAHRSTTVQQCCKQTSCSKSHRSVNSLKRAPEKTWDKLNVRYLLATVDAFPELLKACVEANGGVFEIH</sequence>
<dbReference type="PANTHER" id="PTHR46068">
    <property type="entry name" value="PROTEIN CBG27172"/>
    <property type="match status" value="1"/>
</dbReference>
<accession>A0A7I4YLY6</accession>
<dbReference type="GO" id="GO:0003676">
    <property type="term" value="F:nucleic acid binding"/>
    <property type="evidence" value="ECO:0007669"/>
    <property type="project" value="InterPro"/>
</dbReference>
<proteinExistence type="predicted"/>
<reference evidence="2" key="1">
    <citation type="submission" date="2020-12" db="UniProtKB">
        <authorList>
            <consortium name="WormBaseParasite"/>
        </authorList>
    </citation>
    <scope>IDENTIFICATION</scope>
    <source>
        <strain evidence="2">MHco3</strain>
    </source>
</reference>
<dbReference type="InterPro" id="IPR036397">
    <property type="entry name" value="RNaseH_sf"/>
</dbReference>
<dbReference type="Proteomes" id="UP000025227">
    <property type="component" value="Unplaced"/>
</dbReference>
<protein>
    <submittedName>
        <fullName evidence="2">DDE_3 domain-containing protein</fullName>
    </submittedName>
</protein>
<keyword evidence="1" id="KW-1185">Reference proteome</keyword>
<dbReference type="Gene3D" id="3.30.420.10">
    <property type="entry name" value="Ribonuclease H-like superfamily/Ribonuclease H"/>
    <property type="match status" value="2"/>
</dbReference>
<dbReference type="WBParaSite" id="HCON_00116630-00001">
    <property type="protein sequence ID" value="HCON_00116630-00001"/>
    <property type="gene ID" value="HCON_00116630"/>
</dbReference>
<dbReference type="OrthoDB" id="7951431at2759"/>
<evidence type="ECO:0000313" key="1">
    <source>
        <dbReference type="Proteomes" id="UP000025227"/>
    </source>
</evidence>
<dbReference type="PANTHER" id="PTHR46068:SF1">
    <property type="entry name" value="TRANSPOSASE IS30-LIKE HTH DOMAIN-CONTAINING PROTEIN"/>
    <property type="match status" value="1"/>
</dbReference>
<dbReference type="AlphaFoldDB" id="A0A7I4YLY6"/>
<name>A0A7I4YLY6_HAECO</name>
<evidence type="ECO:0000313" key="2">
    <source>
        <dbReference type="WBParaSite" id="HCON_00116630-00001"/>
    </source>
</evidence>